<evidence type="ECO:0000313" key="3">
    <source>
        <dbReference type="Proteomes" id="UP000479710"/>
    </source>
</evidence>
<evidence type="ECO:0000259" key="1">
    <source>
        <dbReference type="Pfam" id="PF12274"/>
    </source>
</evidence>
<dbReference type="Proteomes" id="UP000479710">
    <property type="component" value="Unassembled WGS sequence"/>
</dbReference>
<evidence type="ECO:0000313" key="2">
    <source>
        <dbReference type="EMBL" id="KAF0909126.1"/>
    </source>
</evidence>
<proteinExistence type="predicted"/>
<dbReference type="InterPro" id="IPR022059">
    <property type="entry name" value="DUF3615"/>
</dbReference>
<dbReference type="AlphaFoldDB" id="A0A6G1D9N9"/>
<name>A0A6G1D9N9_9ORYZ</name>
<comment type="caution">
    <text evidence="2">The sequence shown here is derived from an EMBL/GenBank/DDBJ whole genome shotgun (WGS) entry which is preliminary data.</text>
</comment>
<dbReference type="OrthoDB" id="687911at2759"/>
<gene>
    <name evidence="2" type="ORF">E2562_031629</name>
</gene>
<organism evidence="2 3">
    <name type="scientific">Oryza meyeriana var. granulata</name>
    <dbReference type="NCBI Taxonomy" id="110450"/>
    <lineage>
        <taxon>Eukaryota</taxon>
        <taxon>Viridiplantae</taxon>
        <taxon>Streptophyta</taxon>
        <taxon>Embryophyta</taxon>
        <taxon>Tracheophyta</taxon>
        <taxon>Spermatophyta</taxon>
        <taxon>Magnoliopsida</taxon>
        <taxon>Liliopsida</taxon>
        <taxon>Poales</taxon>
        <taxon>Poaceae</taxon>
        <taxon>BOP clade</taxon>
        <taxon>Oryzoideae</taxon>
        <taxon>Oryzeae</taxon>
        <taxon>Oryzinae</taxon>
        <taxon>Oryza</taxon>
        <taxon>Oryza meyeriana</taxon>
    </lineage>
</organism>
<protein>
    <recommendedName>
        <fullName evidence="1">DUF3615 domain-containing protein</fullName>
    </recommendedName>
</protein>
<reference evidence="2 3" key="1">
    <citation type="submission" date="2019-11" db="EMBL/GenBank/DDBJ databases">
        <title>Whole genome sequence of Oryza granulata.</title>
        <authorList>
            <person name="Li W."/>
        </authorList>
    </citation>
    <scope>NUCLEOTIDE SEQUENCE [LARGE SCALE GENOMIC DNA]</scope>
    <source>
        <strain evidence="3">cv. Menghai</strain>
        <tissue evidence="2">Leaf</tissue>
    </source>
</reference>
<feature type="domain" description="DUF3615" evidence="1">
    <location>
        <begin position="2"/>
        <end position="72"/>
    </location>
</feature>
<sequence length="139" mass="16045">MWYYHLNFTAKTKEARGLDSGIDNLFFVEVKRIEHKNYEEMLVSCFCMVNPADNGRTCYGCTNHGTVDMKHPDTGEYFAGHLDVFLPFGCFGEWSDSDDDDTYVKAKEARLRYMYEGIDDPRVMEELFTLPPGVTIVQD</sequence>
<dbReference type="EMBL" id="SPHZ02000007">
    <property type="protein sequence ID" value="KAF0909126.1"/>
    <property type="molecule type" value="Genomic_DNA"/>
</dbReference>
<accession>A0A6G1D9N9</accession>
<dbReference type="PANTHER" id="PTHR33326:SF4">
    <property type="entry name" value="OS08G0495300 PROTEIN"/>
    <property type="match status" value="1"/>
</dbReference>
<dbReference type="Pfam" id="PF12274">
    <property type="entry name" value="DUF3615"/>
    <property type="match status" value="1"/>
</dbReference>
<keyword evidence="3" id="KW-1185">Reference proteome</keyword>
<dbReference type="PANTHER" id="PTHR33326">
    <property type="entry name" value="OS05G0543800 PROTEIN"/>
    <property type="match status" value="1"/>
</dbReference>